<gene>
    <name evidence="4" type="ORF">LSP00402_LOCUS21706</name>
</gene>
<feature type="domain" description="Rhodanese" evidence="3">
    <location>
        <begin position="2"/>
        <end position="38"/>
    </location>
</feature>
<evidence type="ECO:0000259" key="3">
    <source>
        <dbReference type="PROSITE" id="PS50206"/>
    </source>
</evidence>
<evidence type="ECO:0000256" key="1">
    <source>
        <dbReference type="ARBA" id="ARBA00022679"/>
    </source>
</evidence>
<proteinExistence type="predicted"/>
<dbReference type="GO" id="GO:0004792">
    <property type="term" value="F:thiosulfate-cyanide sulfurtransferase activity"/>
    <property type="evidence" value="ECO:0007669"/>
    <property type="project" value="TreeGrafter"/>
</dbReference>
<feature type="domain" description="Rhodanese" evidence="3">
    <location>
        <begin position="72"/>
        <end position="186"/>
    </location>
</feature>
<dbReference type="CDD" id="cd01449">
    <property type="entry name" value="TST_Repeat_2"/>
    <property type="match status" value="1"/>
</dbReference>
<dbReference type="InterPro" id="IPR036873">
    <property type="entry name" value="Rhodanese-like_dom_sf"/>
</dbReference>
<keyword evidence="1" id="KW-0808">Transferase</keyword>
<dbReference type="AlphaFoldDB" id="A0A7S2XHA8"/>
<dbReference type="PANTHER" id="PTHR11364:SF27">
    <property type="entry name" value="SULFURTRANSFERASE"/>
    <property type="match status" value="1"/>
</dbReference>
<dbReference type="PANTHER" id="PTHR11364">
    <property type="entry name" value="THIOSULFATE SULFERTANSFERASE"/>
    <property type="match status" value="1"/>
</dbReference>
<reference evidence="4" key="1">
    <citation type="submission" date="2021-01" db="EMBL/GenBank/DDBJ databases">
        <authorList>
            <person name="Corre E."/>
            <person name="Pelletier E."/>
            <person name="Niang G."/>
            <person name="Scheremetjew M."/>
            <person name="Finn R."/>
            <person name="Kale V."/>
            <person name="Holt S."/>
            <person name="Cochrane G."/>
            <person name="Meng A."/>
            <person name="Brown T."/>
            <person name="Cohen L."/>
        </authorList>
    </citation>
    <scope>NUCLEOTIDE SEQUENCE</scope>
    <source>
        <strain evidence="4">CCMP622</strain>
    </source>
</reference>
<dbReference type="InterPro" id="IPR001763">
    <property type="entry name" value="Rhodanese-like_dom"/>
</dbReference>
<dbReference type="Pfam" id="PF00581">
    <property type="entry name" value="Rhodanese"/>
    <property type="match status" value="1"/>
</dbReference>
<organism evidence="4">
    <name type="scientific">Lotharella oceanica</name>
    <dbReference type="NCBI Taxonomy" id="641309"/>
    <lineage>
        <taxon>Eukaryota</taxon>
        <taxon>Sar</taxon>
        <taxon>Rhizaria</taxon>
        <taxon>Cercozoa</taxon>
        <taxon>Chlorarachniophyceae</taxon>
        <taxon>Lotharella</taxon>
    </lineage>
</organism>
<dbReference type="SMART" id="SM00450">
    <property type="entry name" value="RHOD"/>
    <property type="match status" value="1"/>
</dbReference>
<evidence type="ECO:0000256" key="2">
    <source>
        <dbReference type="ARBA" id="ARBA00022737"/>
    </source>
</evidence>
<dbReference type="EMBL" id="HBHP01035262">
    <property type="protein sequence ID" value="CAD9777690.1"/>
    <property type="molecule type" value="Transcribed_RNA"/>
</dbReference>
<accession>A0A7S2XHA8</accession>
<dbReference type="PROSITE" id="PS50206">
    <property type="entry name" value="RHODANESE_3"/>
    <property type="match status" value="2"/>
</dbReference>
<dbReference type="Gene3D" id="3.40.250.10">
    <property type="entry name" value="Rhodanese-like domain"/>
    <property type="match status" value="2"/>
</dbReference>
<dbReference type="InterPro" id="IPR045078">
    <property type="entry name" value="TST/MPST-like"/>
</dbReference>
<dbReference type="SUPFAM" id="SSF52821">
    <property type="entry name" value="Rhodanese/Cell cycle control phosphatase"/>
    <property type="match status" value="2"/>
</dbReference>
<name>A0A7S2XHA8_9EUKA</name>
<evidence type="ECO:0000313" key="4">
    <source>
        <dbReference type="EMBL" id="CAD9777690.1"/>
    </source>
</evidence>
<sequence>MFSAPRVWWMFRYFGHDNVFVLNGGLPAWKADGKALDETKMDVLPPYVSEGFKAVERKDMVASLDDVKSIVASGGPTILDARSAGRFSGEVPDPRGVRPGHMPRSVNMAMTAVLDDEGRMLPKDQLERIFDKIELKNGAVTSCGSGVTACIVSLALYEAGYRGNGHQIVYDGSWAEWGSDAGGEVLTGP</sequence>
<protein>
    <recommendedName>
        <fullName evidence="3">Rhodanese domain-containing protein</fullName>
    </recommendedName>
</protein>
<keyword evidence="2" id="KW-0677">Repeat</keyword>